<evidence type="ECO:0000313" key="1">
    <source>
        <dbReference type="EMBL" id="MBA2895620.1"/>
    </source>
</evidence>
<organism evidence="1 2">
    <name type="scientific">Nonomuraea soli</name>
    <dbReference type="NCBI Taxonomy" id="1032476"/>
    <lineage>
        <taxon>Bacteria</taxon>
        <taxon>Bacillati</taxon>
        <taxon>Actinomycetota</taxon>
        <taxon>Actinomycetes</taxon>
        <taxon>Streptosporangiales</taxon>
        <taxon>Streptosporangiaceae</taxon>
        <taxon>Nonomuraea</taxon>
    </lineage>
</organism>
<dbReference type="RefSeq" id="WP_181614340.1">
    <property type="nucleotide sequence ID" value="NZ_BAABAM010000011.1"/>
</dbReference>
<reference evidence="1 2" key="1">
    <citation type="submission" date="2020-07" db="EMBL/GenBank/DDBJ databases">
        <title>Genomic Encyclopedia of Type Strains, Phase IV (KMG-IV): sequencing the most valuable type-strain genomes for metagenomic binning, comparative biology and taxonomic classification.</title>
        <authorList>
            <person name="Goeker M."/>
        </authorList>
    </citation>
    <scope>NUCLEOTIDE SEQUENCE [LARGE SCALE GENOMIC DNA]</scope>
    <source>
        <strain evidence="1 2">DSM 45533</strain>
    </source>
</reference>
<dbReference type="EMBL" id="JACDUR010000007">
    <property type="protein sequence ID" value="MBA2895620.1"/>
    <property type="molecule type" value="Genomic_DNA"/>
</dbReference>
<sequence>MHLLAVSALALGLVAAPTTAPKVVYGYAWADGTNKLRILPTSATNAKQRYTLKLKKGAKELRLDYAKASYRRVTVACDRKETEGEVNVDKLGRGKTPCKAKDLAFTLGQGPVAVRLEYSGSKATRVTEIMTSALRFTTVQGTASRAGDGTLLFKGRKLGYTWMSSFYRVTAKCRDGWLTGEPVNASRDGLGTKQCTHTDLNRISKTWKYPVLVQLSYEPVSGYVSELWEVFGDA</sequence>
<name>A0A7W0CQV8_9ACTN</name>
<dbReference type="AlphaFoldDB" id="A0A7W0CQV8"/>
<proteinExistence type="predicted"/>
<keyword evidence="2" id="KW-1185">Reference proteome</keyword>
<accession>A0A7W0CQV8</accession>
<protein>
    <submittedName>
        <fullName evidence="1">Uncharacterized protein</fullName>
    </submittedName>
</protein>
<comment type="caution">
    <text evidence="1">The sequence shown here is derived from an EMBL/GenBank/DDBJ whole genome shotgun (WGS) entry which is preliminary data.</text>
</comment>
<dbReference type="Proteomes" id="UP000530928">
    <property type="component" value="Unassembled WGS sequence"/>
</dbReference>
<gene>
    <name evidence="1" type="ORF">HNR30_007006</name>
</gene>
<evidence type="ECO:0000313" key="2">
    <source>
        <dbReference type="Proteomes" id="UP000530928"/>
    </source>
</evidence>